<name>A0A388SDJ1_9BURK</name>
<accession>A0A401LIW8</accession>
<gene>
    <name evidence="1" type="ORF">MESMUL_17220</name>
    <name evidence="2" type="ORF">MESMUL_22710</name>
</gene>
<sequence>MSEAELKNSIVSMVVEAWRFAGVYQRLRVKLDFAGQKRGDSQFQWFFKKTLEGLEAADMKIAEIPLGLPYDPGLPVTAVNLDEFEPDDQLIIQQILEPTILDSQNHITHIGSVILAKVNK</sequence>
<dbReference type="RefSeq" id="WP_116270648.1">
    <property type="nucleotide sequence ID" value="NZ_BGZJ01000002.1"/>
</dbReference>
<reference evidence="1" key="2">
    <citation type="journal article" date="2019" name="Microbiol. Resour. Announc.">
        <title>Draft Genome Sequence of Mesosutterella multiformis JCM 32464T, a Member of the Family Sutterellaceae, Isolated from Human Feces.</title>
        <authorList>
            <person name="Ikeyama N."/>
            <person name="Ohkuma M."/>
            <person name="Sakamoto M."/>
        </authorList>
    </citation>
    <scope>NUCLEOTIDE SEQUENCE</scope>
    <source>
        <strain evidence="1">4NBBH2</strain>
    </source>
</reference>
<organism evidence="1 3">
    <name type="scientific">Mesosutterella multiformis</name>
    <dbReference type="NCBI Taxonomy" id="2259133"/>
    <lineage>
        <taxon>Bacteria</taxon>
        <taxon>Pseudomonadati</taxon>
        <taxon>Pseudomonadota</taxon>
        <taxon>Betaproteobacteria</taxon>
        <taxon>Burkholderiales</taxon>
        <taxon>Sutterellaceae</taxon>
        <taxon>Mesosutterella</taxon>
    </lineage>
</organism>
<dbReference type="EMBL" id="BGZJ01000002">
    <property type="protein sequence ID" value="GBO94368.1"/>
    <property type="molecule type" value="Genomic_DNA"/>
</dbReference>
<comment type="caution">
    <text evidence="1">The sequence shown here is derived from an EMBL/GenBank/DDBJ whole genome shotgun (WGS) entry which is preliminary data.</text>
</comment>
<proteinExistence type="predicted"/>
<keyword evidence="3" id="KW-1185">Reference proteome</keyword>
<evidence type="ECO:0000313" key="2">
    <source>
        <dbReference type="EMBL" id="GBO94917.1"/>
    </source>
</evidence>
<reference evidence="1 3" key="1">
    <citation type="journal article" date="2018" name="Int. J. Syst. Evol. Microbiol.">
        <title>Mesosutterella multiformis gen. nov., sp. nov., a member of the family Sutterellaceae and Sutterella megalosphaeroides sp. nov., isolated from human faeces.</title>
        <authorList>
            <person name="Sakamoto M."/>
            <person name="Ikeyama N."/>
            <person name="Kunihiro T."/>
            <person name="Iino T."/>
            <person name="Yuki M."/>
            <person name="Ohkuma M."/>
        </authorList>
    </citation>
    <scope>NUCLEOTIDE SEQUENCE [LARGE SCALE GENOMIC DNA]</scope>
    <source>
        <strain evidence="1 3">4NBBH2</strain>
    </source>
</reference>
<dbReference type="Proteomes" id="UP000266091">
    <property type="component" value="Unassembled WGS sequence"/>
</dbReference>
<protein>
    <submittedName>
        <fullName evidence="1">Uncharacterized protein</fullName>
    </submittedName>
</protein>
<accession>A0A388SDJ1</accession>
<evidence type="ECO:0000313" key="3">
    <source>
        <dbReference type="Proteomes" id="UP000266091"/>
    </source>
</evidence>
<evidence type="ECO:0000313" key="1">
    <source>
        <dbReference type="EMBL" id="GBO94368.1"/>
    </source>
</evidence>
<dbReference type="AlphaFoldDB" id="A0A388SDJ1"/>
<dbReference type="EMBL" id="BGZJ01000002">
    <property type="protein sequence ID" value="GBO94917.1"/>
    <property type="molecule type" value="Genomic_DNA"/>
</dbReference>
<dbReference type="OrthoDB" id="8480692at2"/>